<feature type="region of interest" description="Disordered" evidence="1">
    <location>
        <begin position="1"/>
        <end position="24"/>
    </location>
</feature>
<dbReference type="InterPro" id="IPR036865">
    <property type="entry name" value="CRAL-TRIO_dom_sf"/>
</dbReference>
<organism evidence="3 4">
    <name type="scientific">Eleusine coracana subsp. coracana</name>
    <dbReference type="NCBI Taxonomy" id="191504"/>
    <lineage>
        <taxon>Eukaryota</taxon>
        <taxon>Viridiplantae</taxon>
        <taxon>Streptophyta</taxon>
        <taxon>Embryophyta</taxon>
        <taxon>Tracheophyta</taxon>
        <taxon>Spermatophyta</taxon>
        <taxon>Magnoliopsida</taxon>
        <taxon>Liliopsida</taxon>
        <taxon>Poales</taxon>
        <taxon>Poaceae</taxon>
        <taxon>PACMAD clade</taxon>
        <taxon>Chloridoideae</taxon>
        <taxon>Cynodonteae</taxon>
        <taxon>Eleusininae</taxon>
        <taxon>Eleusine</taxon>
    </lineage>
</organism>
<dbReference type="PROSITE" id="PS50191">
    <property type="entry name" value="CRAL_TRIO"/>
    <property type="match status" value="1"/>
</dbReference>
<name>A0AAV5CA52_ELECO</name>
<dbReference type="SMART" id="SM00516">
    <property type="entry name" value="SEC14"/>
    <property type="match status" value="1"/>
</dbReference>
<dbReference type="InterPro" id="IPR001251">
    <property type="entry name" value="CRAL-TRIO_dom"/>
</dbReference>
<gene>
    <name evidence="3" type="primary">ga11651</name>
    <name evidence="3" type="ORF">PR202_ga11651</name>
</gene>
<reference evidence="3" key="1">
    <citation type="journal article" date="2018" name="DNA Res.">
        <title>Multiple hybrid de novo genome assembly of finger millet, an orphan allotetraploid crop.</title>
        <authorList>
            <person name="Hatakeyama M."/>
            <person name="Aluri S."/>
            <person name="Balachadran M.T."/>
            <person name="Sivarajan S.R."/>
            <person name="Patrignani A."/>
            <person name="Gruter S."/>
            <person name="Poveda L."/>
            <person name="Shimizu-Inatsugi R."/>
            <person name="Baeten J."/>
            <person name="Francoijs K.J."/>
            <person name="Nataraja K.N."/>
            <person name="Reddy Y.A.N."/>
            <person name="Phadnis S."/>
            <person name="Ravikumar R.L."/>
            <person name="Schlapbach R."/>
            <person name="Sreeman S.M."/>
            <person name="Shimizu K.K."/>
        </authorList>
    </citation>
    <scope>NUCLEOTIDE SEQUENCE</scope>
</reference>
<proteinExistence type="predicted"/>
<sequence>MSYHFKTRSEATPPRTPASSEEQQRKIHEVRELLGDDLQTEMPSFLSNGTIRRFLRARNWNTEQATKAVKETIKWRRQYKPDEICWDDLADRENGARKAYLPDYLDKNGRKVFVTMVSMKTKTSGKEQIKHLVYYLENMSLNSEHGEDDNVVWICDFRGWTLSSTPLWESRESLYIIQNYYPGLIAAAIVSNPPKIFESFWKILKHFIEPAMHDKVKFVYTKNSESQRIMEDLFDLDKLESVFGGRNTSGLDIVKYADRMRRQDQFRGCCKNINVNTSST</sequence>
<dbReference type="Pfam" id="PF00650">
    <property type="entry name" value="CRAL_TRIO"/>
    <property type="match status" value="1"/>
</dbReference>
<feature type="domain" description="CRAL-TRIO" evidence="2">
    <location>
        <begin position="88"/>
        <end position="251"/>
    </location>
</feature>
<dbReference type="FunFam" id="3.40.525.10:FF:000024">
    <property type="entry name" value="Sec14p-like phosphatidylinositol transfer family protein"/>
    <property type="match status" value="1"/>
</dbReference>
<dbReference type="AlphaFoldDB" id="A0AAV5CA52"/>
<dbReference type="SUPFAM" id="SSF46938">
    <property type="entry name" value="CRAL/TRIO N-terminal domain"/>
    <property type="match status" value="1"/>
</dbReference>
<dbReference type="PANTHER" id="PTHR45824:SF7">
    <property type="entry name" value="OS05G0267800 PROTEIN"/>
    <property type="match status" value="1"/>
</dbReference>
<dbReference type="PANTHER" id="PTHR45824">
    <property type="entry name" value="GH16843P"/>
    <property type="match status" value="1"/>
</dbReference>
<comment type="caution">
    <text evidence="3">The sequence shown here is derived from an EMBL/GenBank/DDBJ whole genome shotgun (WGS) entry which is preliminary data.</text>
</comment>
<dbReference type="GO" id="GO:0008526">
    <property type="term" value="F:phosphatidylinositol transfer activity"/>
    <property type="evidence" value="ECO:0007669"/>
    <property type="project" value="TreeGrafter"/>
</dbReference>
<dbReference type="SMART" id="SM01100">
    <property type="entry name" value="CRAL_TRIO_N"/>
    <property type="match status" value="1"/>
</dbReference>
<dbReference type="CDD" id="cd00170">
    <property type="entry name" value="SEC14"/>
    <property type="match status" value="1"/>
</dbReference>
<evidence type="ECO:0000259" key="2">
    <source>
        <dbReference type="PROSITE" id="PS50191"/>
    </source>
</evidence>
<dbReference type="Proteomes" id="UP001054889">
    <property type="component" value="Unassembled WGS sequence"/>
</dbReference>
<dbReference type="InterPro" id="IPR011074">
    <property type="entry name" value="CRAL/TRIO_N_dom"/>
</dbReference>
<dbReference type="SUPFAM" id="SSF52087">
    <property type="entry name" value="CRAL/TRIO domain"/>
    <property type="match status" value="1"/>
</dbReference>
<dbReference type="Gene3D" id="3.40.525.10">
    <property type="entry name" value="CRAL-TRIO lipid binding domain"/>
    <property type="match status" value="1"/>
</dbReference>
<dbReference type="EMBL" id="BQKI01000005">
    <property type="protein sequence ID" value="GJM94963.1"/>
    <property type="molecule type" value="Genomic_DNA"/>
</dbReference>
<evidence type="ECO:0000256" key="1">
    <source>
        <dbReference type="SAM" id="MobiDB-lite"/>
    </source>
</evidence>
<accession>A0AAV5CA52</accession>
<dbReference type="InterPro" id="IPR052578">
    <property type="entry name" value="PI_Transfer_CRAL-TRIO"/>
</dbReference>
<evidence type="ECO:0000313" key="4">
    <source>
        <dbReference type="Proteomes" id="UP001054889"/>
    </source>
</evidence>
<reference evidence="3" key="2">
    <citation type="submission" date="2021-12" db="EMBL/GenBank/DDBJ databases">
        <title>Resequencing data analysis of finger millet.</title>
        <authorList>
            <person name="Hatakeyama M."/>
            <person name="Aluri S."/>
            <person name="Balachadran M.T."/>
            <person name="Sivarajan S.R."/>
            <person name="Poveda L."/>
            <person name="Shimizu-Inatsugi R."/>
            <person name="Schlapbach R."/>
            <person name="Sreeman S.M."/>
            <person name="Shimizu K.K."/>
        </authorList>
    </citation>
    <scope>NUCLEOTIDE SEQUENCE</scope>
</reference>
<keyword evidence="4" id="KW-1185">Reference proteome</keyword>
<evidence type="ECO:0000313" key="3">
    <source>
        <dbReference type="EMBL" id="GJM94963.1"/>
    </source>
</evidence>
<protein>
    <recommendedName>
        <fullName evidence="2">CRAL-TRIO domain-containing protein</fullName>
    </recommendedName>
</protein>
<dbReference type="InterPro" id="IPR036273">
    <property type="entry name" value="CRAL/TRIO_N_dom_sf"/>
</dbReference>